<dbReference type="RefSeq" id="WP_126924685.1">
    <property type="nucleotide sequence ID" value="NZ_ML133699.1"/>
</dbReference>
<keyword evidence="3 7" id="KW-0032">Aminotransferase</keyword>
<sequence>MSDYERLRQLDSKHMIHTFLPLETRDRTIFVKGKGCNLWDVAGREYLDMTGGLWLAQIGHGRPEMAEAAAKQMSTLEYATAFWEFSNDKAIALAAKLATLSPTGLDVVYFTSGGSESNDAAIKTARLFHAHRGEPERTWILSRNDAYHGLAYGGGTATGFDGLKAGVGPGIGHVHHLTPPKPFQTWRYNGQSTTDFCIAELEATIARIGSKNIAAMIGEPVMGVGGMVIPPDDYWPRVAQVLRKNGILLILDEVVTAFGRIGSWFGADKYNVKPDILVTAKGISSGYIPLGAVLMTREIADAVCEGHGFPVGYTYSGHPVACAIALENLRILEEERLVERANVMGQYFSDGLQRIKDLPSVGEIRHAGLGIAIELVADKKTGQPLPDNVIPDVIKRESGVIVRMANENVLVMSPPLVITESEADRAIEAVSSVLERVRADGSISSAAAA</sequence>
<keyword evidence="5 6" id="KW-0663">Pyridoxal phosphate</keyword>
<comment type="cofactor">
    <cofactor evidence="1">
        <name>pyridoxal 5'-phosphate</name>
        <dbReference type="ChEBI" id="CHEBI:597326"/>
    </cofactor>
</comment>
<gene>
    <name evidence="7" type="ORF">EFQ99_29505</name>
</gene>
<dbReference type="CDD" id="cd00610">
    <property type="entry name" value="OAT_like"/>
    <property type="match status" value="1"/>
</dbReference>
<proteinExistence type="inferred from homology"/>
<evidence type="ECO:0000256" key="2">
    <source>
        <dbReference type="ARBA" id="ARBA00008954"/>
    </source>
</evidence>
<dbReference type="InterPro" id="IPR015421">
    <property type="entry name" value="PyrdxlP-dep_Trfase_major"/>
</dbReference>
<dbReference type="InterPro" id="IPR015422">
    <property type="entry name" value="PyrdxlP-dep_Trfase_small"/>
</dbReference>
<dbReference type="AlphaFoldDB" id="A0A432PD95"/>
<comment type="caution">
    <text evidence="7">The sequence shown here is derived from an EMBL/GenBank/DDBJ whole genome shotgun (WGS) entry which is preliminary data.</text>
</comment>
<dbReference type="Proteomes" id="UP000278823">
    <property type="component" value="Unassembled WGS sequence"/>
</dbReference>
<protein>
    <submittedName>
        <fullName evidence="7">Aspartate aminotransferase family protein</fullName>
    </submittedName>
</protein>
<dbReference type="OrthoDB" id="9801834at2"/>
<organism evidence="7 8">
    <name type="scientific">Rhizobium vallis</name>
    <dbReference type="NCBI Taxonomy" id="634290"/>
    <lineage>
        <taxon>Bacteria</taxon>
        <taxon>Pseudomonadati</taxon>
        <taxon>Pseudomonadota</taxon>
        <taxon>Alphaproteobacteria</taxon>
        <taxon>Hyphomicrobiales</taxon>
        <taxon>Rhizobiaceae</taxon>
        <taxon>Rhizobium/Agrobacterium group</taxon>
        <taxon>Rhizobium</taxon>
    </lineage>
</organism>
<dbReference type="PANTHER" id="PTHR43094:SF1">
    <property type="entry name" value="AMINOTRANSFERASE CLASS-III"/>
    <property type="match status" value="1"/>
</dbReference>
<dbReference type="PANTHER" id="PTHR43094">
    <property type="entry name" value="AMINOTRANSFERASE"/>
    <property type="match status" value="1"/>
</dbReference>
<comment type="similarity">
    <text evidence="2 6">Belongs to the class-III pyridoxal-phosphate-dependent aminotransferase family.</text>
</comment>
<dbReference type="PIRSF" id="PIRSF000521">
    <property type="entry name" value="Transaminase_4ab_Lys_Orn"/>
    <property type="match status" value="1"/>
</dbReference>
<dbReference type="GO" id="GO:0030170">
    <property type="term" value="F:pyridoxal phosphate binding"/>
    <property type="evidence" value="ECO:0007669"/>
    <property type="project" value="InterPro"/>
</dbReference>
<dbReference type="Gene3D" id="3.90.1150.10">
    <property type="entry name" value="Aspartate Aminotransferase, domain 1"/>
    <property type="match status" value="1"/>
</dbReference>
<dbReference type="InterPro" id="IPR005814">
    <property type="entry name" value="Aminotrans_3"/>
</dbReference>
<dbReference type="FunFam" id="3.40.640.10:FF:000014">
    <property type="entry name" value="Adenosylmethionine-8-amino-7-oxononanoate aminotransferase, probable"/>
    <property type="match status" value="1"/>
</dbReference>
<evidence type="ECO:0000256" key="1">
    <source>
        <dbReference type="ARBA" id="ARBA00001933"/>
    </source>
</evidence>
<dbReference type="GO" id="GO:0008483">
    <property type="term" value="F:transaminase activity"/>
    <property type="evidence" value="ECO:0007669"/>
    <property type="project" value="UniProtKB-KW"/>
</dbReference>
<dbReference type="InterPro" id="IPR049704">
    <property type="entry name" value="Aminotrans_3_PPA_site"/>
</dbReference>
<evidence type="ECO:0000256" key="5">
    <source>
        <dbReference type="ARBA" id="ARBA00022898"/>
    </source>
</evidence>
<evidence type="ECO:0000256" key="6">
    <source>
        <dbReference type="RuleBase" id="RU003560"/>
    </source>
</evidence>
<keyword evidence="4 7" id="KW-0808">Transferase</keyword>
<dbReference type="SUPFAM" id="SSF53383">
    <property type="entry name" value="PLP-dependent transferases"/>
    <property type="match status" value="1"/>
</dbReference>
<dbReference type="Pfam" id="PF00202">
    <property type="entry name" value="Aminotran_3"/>
    <property type="match status" value="1"/>
</dbReference>
<dbReference type="Gene3D" id="3.40.640.10">
    <property type="entry name" value="Type I PLP-dependent aspartate aminotransferase-like (Major domain)"/>
    <property type="match status" value="1"/>
</dbReference>
<dbReference type="InterPro" id="IPR015424">
    <property type="entry name" value="PyrdxlP-dep_Trfase"/>
</dbReference>
<accession>A0A432PD95</accession>
<evidence type="ECO:0000256" key="3">
    <source>
        <dbReference type="ARBA" id="ARBA00022576"/>
    </source>
</evidence>
<evidence type="ECO:0000313" key="7">
    <source>
        <dbReference type="EMBL" id="RUM20465.1"/>
    </source>
</evidence>
<evidence type="ECO:0000256" key="4">
    <source>
        <dbReference type="ARBA" id="ARBA00022679"/>
    </source>
</evidence>
<name>A0A432PD95_9HYPH</name>
<dbReference type="EMBL" id="RJTH01000015">
    <property type="protein sequence ID" value="RUM20465.1"/>
    <property type="molecule type" value="Genomic_DNA"/>
</dbReference>
<evidence type="ECO:0000313" key="8">
    <source>
        <dbReference type="Proteomes" id="UP000278823"/>
    </source>
</evidence>
<keyword evidence="8" id="KW-1185">Reference proteome</keyword>
<dbReference type="PROSITE" id="PS00600">
    <property type="entry name" value="AA_TRANSFER_CLASS_3"/>
    <property type="match status" value="1"/>
</dbReference>
<reference evidence="8" key="1">
    <citation type="submission" date="2018-11" db="EMBL/GenBank/DDBJ databases">
        <title>Rhizobium chutanense sp. nov., isolated from root nodules of Phaseolus vulgaris in China.</title>
        <authorList>
            <person name="Huo Y."/>
        </authorList>
    </citation>
    <scope>NUCLEOTIDE SEQUENCE [LARGE SCALE GENOMIC DNA]</scope>
    <source>
        <strain evidence="8">CCBAU 65647</strain>
    </source>
</reference>